<evidence type="ECO:0000313" key="9">
    <source>
        <dbReference type="EMBL" id="GMF59596.1"/>
    </source>
</evidence>
<dbReference type="AlphaFoldDB" id="A0A9W6YDZ0"/>
<evidence type="ECO:0000313" key="10">
    <source>
        <dbReference type="Proteomes" id="UP001165121"/>
    </source>
</evidence>
<dbReference type="InterPro" id="IPR021109">
    <property type="entry name" value="Peptidase_aspartic_dom_sf"/>
</dbReference>
<organism evidence="9 10">
    <name type="scientific">Phytophthora fragariaefolia</name>
    <dbReference type="NCBI Taxonomy" id="1490495"/>
    <lineage>
        <taxon>Eukaryota</taxon>
        <taxon>Sar</taxon>
        <taxon>Stramenopiles</taxon>
        <taxon>Oomycota</taxon>
        <taxon>Peronosporomycetes</taxon>
        <taxon>Peronosporales</taxon>
        <taxon>Peronosporaceae</taxon>
        <taxon>Phytophthora</taxon>
    </lineage>
</organism>
<keyword evidence="10" id="KW-1185">Reference proteome</keyword>
<dbReference type="FunFam" id="3.30.70.270:FF:000020">
    <property type="entry name" value="Transposon Tf2-6 polyprotein-like Protein"/>
    <property type="match status" value="1"/>
</dbReference>
<keyword evidence="4" id="KW-0540">Nuclease</keyword>
<keyword evidence="2" id="KW-0808">Transferase</keyword>
<dbReference type="CDD" id="cd00303">
    <property type="entry name" value="retropepsin_like"/>
    <property type="match status" value="1"/>
</dbReference>
<dbReference type="EMBL" id="BSXT01005068">
    <property type="protein sequence ID" value="GMF59596.1"/>
    <property type="molecule type" value="Genomic_DNA"/>
</dbReference>
<comment type="caution">
    <text evidence="9">The sequence shown here is derived from an EMBL/GenBank/DDBJ whole genome shotgun (WGS) entry which is preliminary data.</text>
</comment>
<dbReference type="Pfam" id="PF13650">
    <property type="entry name" value="Asp_protease_2"/>
    <property type="match status" value="1"/>
</dbReference>
<dbReference type="SUPFAM" id="SSF50630">
    <property type="entry name" value="Acid proteases"/>
    <property type="match status" value="1"/>
</dbReference>
<dbReference type="GO" id="GO:0016787">
    <property type="term" value="F:hydrolase activity"/>
    <property type="evidence" value="ECO:0007669"/>
    <property type="project" value="UniProtKB-KW"/>
</dbReference>
<gene>
    <name evidence="9" type="ORF">Pfra01_002578200</name>
</gene>
<dbReference type="CDD" id="cd09274">
    <property type="entry name" value="RNase_HI_RT_Ty3"/>
    <property type="match status" value="1"/>
</dbReference>
<dbReference type="GO" id="GO:0004519">
    <property type="term" value="F:endonuclease activity"/>
    <property type="evidence" value="ECO:0007669"/>
    <property type="project" value="UniProtKB-KW"/>
</dbReference>
<feature type="domain" description="Reverse transcriptase RNase H-like" evidence="8">
    <location>
        <begin position="489"/>
        <end position="581"/>
    </location>
</feature>
<dbReference type="InterPro" id="IPR041373">
    <property type="entry name" value="RT_RNaseH"/>
</dbReference>
<dbReference type="GO" id="GO:0003964">
    <property type="term" value="F:RNA-directed DNA polymerase activity"/>
    <property type="evidence" value="ECO:0007669"/>
    <property type="project" value="UniProtKB-KW"/>
</dbReference>
<accession>A0A9W6YDZ0</accession>
<dbReference type="PANTHER" id="PTHR37984">
    <property type="entry name" value="PROTEIN CBG26694"/>
    <property type="match status" value="1"/>
</dbReference>
<evidence type="ECO:0000256" key="7">
    <source>
        <dbReference type="ARBA" id="ARBA00022918"/>
    </source>
</evidence>
<dbReference type="OrthoDB" id="123234at2759"/>
<evidence type="ECO:0000256" key="4">
    <source>
        <dbReference type="ARBA" id="ARBA00022722"/>
    </source>
</evidence>
<evidence type="ECO:0000256" key="2">
    <source>
        <dbReference type="ARBA" id="ARBA00022679"/>
    </source>
</evidence>
<dbReference type="SUPFAM" id="SSF56672">
    <property type="entry name" value="DNA/RNA polymerases"/>
    <property type="match status" value="1"/>
</dbReference>
<reference evidence="9" key="1">
    <citation type="submission" date="2023-04" db="EMBL/GenBank/DDBJ databases">
        <title>Phytophthora fragariaefolia NBRC 109709.</title>
        <authorList>
            <person name="Ichikawa N."/>
            <person name="Sato H."/>
            <person name="Tonouchi N."/>
        </authorList>
    </citation>
    <scope>NUCLEOTIDE SEQUENCE</scope>
    <source>
        <strain evidence="9">NBRC 109709</strain>
    </source>
</reference>
<dbReference type="CDD" id="cd01647">
    <property type="entry name" value="RT_LTR"/>
    <property type="match status" value="1"/>
</dbReference>
<sequence>MWRLLECTRVEQREIAGGSSDDEYLFVGLRAPPASSSPPMRIMIKLENGKERYRALLDSGCSHNIISTTVMQALQTQGPQLETSAVAFELAKGSTQSKGAMEVRFRIPQLKRNSFIIHTFEVLPTLRDDMTIGRDLMTPLGLVIDFKNGRVQWDGSELVLQTTAEKNDQPSVSDSELTQDEDEEYFAGDMVAVTPMDLLPKHLEEALQHCYLKLLEEYADLYNERLGRIRLPNYILPLRADFVPTQSRPYSVPRSQEEAARREIQRLVELDVLEQIYGLEPSAPAFFLVKQDGSLRLLVDFRQLNKYLHRSPYYVPKIRETLLRLDKAKCMSTLDANMGHFARYLAQESRPATAFCSPFGKYQFKRLPMGISTAPDRLRQFDVTCHILREQVDYLGFTLTADGIQPQTKKIEAIQQIADPRNKRELRPFLGMIAYYREMAPNKSAMAARLNRLTSKNIPFTWTPEDAAAFQEIKAALARNVWLAFPDFNFHVFADASGQQIGGAIMQGKRIIACFSRSMTDAQRKYSTMEWELLSVVEILKEYRTMLLGFPVVVHTDPKNLLFPRANSLRVKRWKILLEEYRLQVAYVPGRQNVGADAFSRLRYNFVQQVAEDELFAVDEEEVAIDGVIMKKHQLQDET</sequence>
<dbReference type="InterPro" id="IPR043502">
    <property type="entry name" value="DNA/RNA_pol_sf"/>
</dbReference>
<protein>
    <recommendedName>
        <fullName evidence="1">RNA-directed DNA polymerase</fullName>
        <ecNumber evidence="1">2.7.7.49</ecNumber>
    </recommendedName>
</protein>
<keyword evidence="5" id="KW-0255">Endonuclease</keyword>
<evidence type="ECO:0000256" key="6">
    <source>
        <dbReference type="ARBA" id="ARBA00022801"/>
    </source>
</evidence>
<dbReference type="InterPro" id="IPR043128">
    <property type="entry name" value="Rev_trsase/Diguanyl_cyclase"/>
</dbReference>
<dbReference type="Pfam" id="PF17917">
    <property type="entry name" value="RT_RNaseH"/>
    <property type="match status" value="1"/>
</dbReference>
<keyword evidence="3" id="KW-0548">Nucleotidyltransferase</keyword>
<dbReference type="PANTHER" id="PTHR37984:SF5">
    <property type="entry name" value="PROTEIN NYNRIN-LIKE"/>
    <property type="match status" value="1"/>
</dbReference>
<keyword evidence="7" id="KW-0695">RNA-directed DNA polymerase</keyword>
<proteinExistence type="predicted"/>
<evidence type="ECO:0000256" key="3">
    <source>
        <dbReference type="ARBA" id="ARBA00022695"/>
    </source>
</evidence>
<dbReference type="Gene3D" id="2.40.70.10">
    <property type="entry name" value="Acid Proteases"/>
    <property type="match status" value="1"/>
</dbReference>
<evidence type="ECO:0000256" key="5">
    <source>
        <dbReference type="ARBA" id="ARBA00022759"/>
    </source>
</evidence>
<name>A0A9W6YDZ0_9STRA</name>
<evidence type="ECO:0000259" key="8">
    <source>
        <dbReference type="Pfam" id="PF17917"/>
    </source>
</evidence>
<dbReference type="InterPro" id="IPR050951">
    <property type="entry name" value="Retrovirus_Pol_polyprotein"/>
</dbReference>
<dbReference type="Proteomes" id="UP001165121">
    <property type="component" value="Unassembled WGS sequence"/>
</dbReference>
<dbReference type="Gene3D" id="3.30.70.270">
    <property type="match status" value="2"/>
</dbReference>
<dbReference type="Gene3D" id="3.10.10.10">
    <property type="entry name" value="HIV Type 1 Reverse Transcriptase, subunit A, domain 1"/>
    <property type="match status" value="1"/>
</dbReference>
<evidence type="ECO:0000256" key="1">
    <source>
        <dbReference type="ARBA" id="ARBA00012493"/>
    </source>
</evidence>
<dbReference type="EC" id="2.7.7.49" evidence="1"/>
<keyword evidence="6" id="KW-0378">Hydrolase</keyword>